<protein>
    <submittedName>
        <fullName evidence="1">Uncharacterized protein</fullName>
    </submittedName>
</protein>
<sequence length="221" mass="25164">MVRNAKELLMKRHPMLRMCTKKNQDGDYFLQKISNVNVDLYANVIPEIGRLGLGTDMEESWRNLTEKMVPFGGVGNTVHNTWIPCVHDQQNVTWKRQSFTKKHGVEIQRNPLIQPRNKMVPVEFTKVETSSFLKKCKHTAAGVAMVTMLEEQQCEVDSYVTVNVRPFLKSKVPDHHAGAYCQGLQCKNMIVSSADAVQFWSMARQAFGNIHASLNKNELNT</sequence>
<dbReference type="EMBL" id="MU825409">
    <property type="protein sequence ID" value="KAJ7390900.1"/>
    <property type="molecule type" value="Genomic_DNA"/>
</dbReference>
<name>A0A9X0D8N6_9CNID</name>
<organism evidence="1 2">
    <name type="scientific">Desmophyllum pertusum</name>
    <dbReference type="NCBI Taxonomy" id="174260"/>
    <lineage>
        <taxon>Eukaryota</taxon>
        <taxon>Metazoa</taxon>
        <taxon>Cnidaria</taxon>
        <taxon>Anthozoa</taxon>
        <taxon>Hexacorallia</taxon>
        <taxon>Scleractinia</taxon>
        <taxon>Caryophylliina</taxon>
        <taxon>Caryophylliidae</taxon>
        <taxon>Desmophyllum</taxon>
    </lineage>
</organism>
<dbReference type="Proteomes" id="UP001163046">
    <property type="component" value="Unassembled WGS sequence"/>
</dbReference>
<comment type="caution">
    <text evidence="1">The sequence shown here is derived from an EMBL/GenBank/DDBJ whole genome shotgun (WGS) entry which is preliminary data.</text>
</comment>
<dbReference type="OrthoDB" id="5956096at2759"/>
<dbReference type="AlphaFoldDB" id="A0A9X0D8N6"/>
<proteinExistence type="predicted"/>
<gene>
    <name evidence="1" type="ORF">OS493_020920</name>
</gene>
<reference evidence="1" key="1">
    <citation type="submission" date="2023-01" db="EMBL/GenBank/DDBJ databases">
        <title>Genome assembly of the deep-sea coral Lophelia pertusa.</title>
        <authorList>
            <person name="Herrera S."/>
            <person name="Cordes E."/>
        </authorList>
    </citation>
    <scope>NUCLEOTIDE SEQUENCE</scope>
    <source>
        <strain evidence="1">USNM1676648</strain>
        <tissue evidence="1">Polyp</tissue>
    </source>
</reference>
<evidence type="ECO:0000313" key="2">
    <source>
        <dbReference type="Proteomes" id="UP001163046"/>
    </source>
</evidence>
<evidence type="ECO:0000313" key="1">
    <source>
        <dbReference type="EMBL" id="KAJ7390900.1"/>
    </source>
</evidence>
<accession>A0A9X0D8N6</accession>
<keyword evidence="2" id="KW-1185">Reference proteome</keyword>